<dbReference type="Pfam" id="PF00326">
    <property type="entry name" value="Peptidase_S9"/>
    <property type="match status" value="1"/>
</dbReference>
<evidence type="ECO:0000259" key="9">
    <source>
        <dbReference type="Pfam" id="PF00326"/>
    </source>
</evidence>
<evidence type="ECO:0000313" key="11">
    <source>
        <dbReference type="EMBL" id="KAL2919275.1"/>
    </source>
</evidence>
<keyword evidence="3" id="KW-0378">Hydrolase</keyword>
<dbReference type="Proteomes" id="UP001527925">
    <property type="component" value="Unassembled WGS sequence"/>
</dbReference>
<dbReference type="InterPro" id="IPR029058">
    <property type="entry name" value="AB_hydrolase_fold"/>
</dbReference>
<feature type="compositionally biased region" description="Basic residues" evidence="8">
    <location>
        <begin position="943"/>
        <end position="956"/>
    </location>
</feature>
<dbReference type="PANTHER" id="PTHR11757">
    <property type="entry name" value="PROTEASE FAMILY S9A OLIGOPEPTIDASE"/>
    <property type="match status" value="1"/>
</dbReference>
<evidence type="ECO:0000256" key="7">
    <source>
        <dbReference type="ARBA" id="ARBA00045448"/>
    </source>
</evidence>
<feature type="region of interest" description="Disordered" evidence="8">
    <location>
        <begin position="921"/>
        <end position="1024"/>
    </location>
</feature>
<comment type="similarity">
    <text evidence="1">Belongs to the peptidase S9A family.</text>
</comment>
<proteinExistence type="inferred from homology"/>
<gene>
    <name evidence="11" type="ORF">HK105_200918</name>
</gene>
<dbReference type="PANTHER" id="PTHR11757:SF19">
    <property type="entry name" value="PROLYL ENDOPEPTIDASE-LIKE"/>
    <property type="match status" value="1"/>
</dbReference>
<evidence type="ECO:0000256" key="1">
    <source>
        <dbReference type="ARBA" id="ARBA00005228"/>
    </source>
</evidence>
<comment type="function">
    <text evidence="7">Serine peptidase whose precise substrate specificity remains unclear. Does not cleave peptides after a arginine or lysine residue. Regulates trans-Golgi network morphology and sorting by regulating the membrane binding of the AP-1 complex. May play a role in the regulation of synaptic vesicle exocytosis.</text>
</comment>
<evidence type="ECO:0000256" key="4">
    <source>
        <dbReference type="ARBA" id="ARBA00022825"/>
    </source>
</evidence>
<name>A0ABR4NII1_9FUNG</name>
<organism evidence="11 12">
    <name type="scientific">Polyrhizophydium stewartii</name>
    <dbReference type="NCBI Taxonomy" id="2732419"/>
    <lineage>
        <taxon>Eukaryota</taxon>
        <taxon>Fungi</taxon>
        <taxon>Fungi incertae sedis</taxon>
        <taxon>Chytridiomycota</taxon>
        <taxon>Chytridiomycota incertae sedis</taxon>
        <taxon>Chytridiomycetes</taxon>
        <taxon>Rhizophydiales</taxon>
        <taxon>Rhizophydiales incertae sedis</taxon>
        <taxon>Polyrhizophydium</taxon>
    </lineage>
</organism>
<feature type="compositionally biased region" description="Basic and acidic residues" evidence="8">
    <location>
        <begin position="957"/>
        <end position="966"/>
    </location>
</feature>
<reference evidence="11 12" key="1">
    <citation type="submission" date="2023-09" db="EMBL/GenBank/DDBJ databases">
        <title>Pangenome analysis of Batrachochytrium dendrobatidis and related Chytrids.</title>
        <authorList>
            <person name="Yacoub M.N."/>
            <person name="Stajich J.E."/>
            <person name="James T.Y."/>
        </authorList>
    </citation>
    <scope>NUCLEOTIDE SEQUENCE [LARGE SCALE GENOMIC DNA]</scope>
    <source>
        <strain evidence="11 12">JEL0888</strain>
    </source>
</reference>
<feature type="domain" description="Peptidase S9A N-terminal" evidence="10">
    <location>
        <begin position="117"/>
        <end position="539"/>
    </location>
</feature>
<dbReference type="SUPFAM" id="SSF53474">
    <property type="entry name" value="alpha/beta-Hydrolases"/>
    <property type="match status" value="1"/>
</dbReference>
<protein>
    <recommendedName>
        <fullName evidence="5">Prolyl endopeptidase-like</fullName>
    </recommendedName>
    <alternativeName>
        <fullName evidence="6">Prolylendopeptidase-like</fullName>
    </alternativeName>
</protein>
<comment type="caution">
    <text evidence="11">The sequence shown here is derived from an EMBL/GenBank/DDBJ whole genome shotgun (WGS) entry which is preliminary data.</text>
</comment>
<dbReference type="InterPro" id="IPR051543">
    <property type="entry name" value="Serine_Peptidase_S9A"/>
</dbReference>
<dbReference type="InterPro" id="IPR023302">
    <property type="entry name" value="Pept_S9A_N"/>
</dbReference>
<dbReference type="Pfam" id="PF02897">
    <property type="entry name" value="Peptidase_S9_N"/>
    <property type="match status" value="1"/>
</dbReference>
<feature type="compositionally biased region" description="Basic and acidic residues" evidence="8">
    <location>
        <begin position="1002"/>
        <end position="1013"/>
    </location>
</feature>
<dbReference type="InterPro" id="IPR001375">
    <property type="entry name" value="Peptidase_S9_cat"/>
</dbReference>
<evidence type="ECO:0000256" key="2">
    <source>
        <dbReference type="ARBA" id="ARBA00022670"/>
    </source>
</evidence>
<keyword evidence="4" id="KW-0720">Serine protease</keyword>
<dbReference type="Gene3D" id="3.40.50.1820">
    <property type="entry name" value="alpha/beta hydrolase"/>
    <property type="match status" value="1"/>
</dbReference>
<dbReference type="InterPro" id="IPR002470">
    <property type="entry name" value="Peptidase_S9A"/>
</dbReference>
<dbReference type="PRINTS" id="PR00862">
    <property type="entry name" value="PROLIGOPTASE"/>
</dbReference>
<evidence type="ECO:0000313" key="12">
    <source>
        <dbReference type="Proteomes" id="UP001527925"/>
    </source>
</evidence>
<evidence type="ECO:0000256" key="3">
    <source>
        <dbReference type="ARBA" id="ARBA00022801"/>
    </source>
</evidence>
<dbReference type="SUPFAM" id="SSF50993">
    <property type="entry name" value="Peptidase/esterase 'gauge' domain"/>
    <property type="match status" value="1"/>
</dbReference>
<feature type="region of interest" description="Disordered" evidence="8">
    <location>
        <begin position="7"/>
        <end position="26"/>
    </location>
</feature>
<evidence type="ECO:0000256" key="5">
    <source>
        <dbReference type="ARBA" id="ARBA00039290"/>
    </source>
</evidence>
<feature type="domain" description="Peptidase S9 prolyl oligopeptidase catalytic" evidence="9">
    <location>
        <begin position="614"/>
        <end position="857"/>
    </location>
</feature>
<feature type="compositionally biased region" description="Acidic residues" evidence="8">
    <location>
        <begin position="967"/>
        <end position="981"/>
    </location>
</feature>
<dbReference type="Gene3D" id="2.130.10.120">
    <property type="entry name" value="Prolyl oligopeptidase, N-terminal domain"/>
    <property type="match status" value="1"/>
</dbReference>
<evidence type="ECO:0000256" key="6">
    <source>
        <dbReference type="ARBA" id="ARBA00042165"/>
    </source>
</evidence>
<keyword evidence="12" id="KW-1185">Reference proteome</keyword>
<evidence type="ECO:0000259" key="10">
    <source>
        <dbReference type="Pfam" id="PF02897"/>
    </source>
</evidence>
<sequence length="1032" mass="113839">MPFHAQHQQLLQAAAPPGTPGSHRAMHPPLDSIEQLDAFVAQEPSNVIHLLPAIASFLESACVTNADACGLVWAALRPLIAELVASGAAAADPATAAASAAARSTAPARPSSPVCEAIPRVTVNVHGEEWHDDYAWLNDRENPKVLEYIDAENKYATQQLAATRPLQKLLYNEFVSRLDEGQESARVVLADGWAYYSKKIPGQEYSVHCRVNSSGVEDAYLDENVLANSAEYADASYFRVGFLKHSRDGSMVAFGVDSSGNERYTVTFMVVDSKAMLPDRIHGAYEHLEFSSDGSCVYYTVLDDCERAYQFKRHILGTDVALDPVLYHELDEMFYLSLTTSSSGDYILLNSSAQITSETRFVSAHDSDGAGILRMLIPRREGISYTCDNHGSWFYILTNENAKNNWLYRVPVPTTLPEPPASWEALLALRETVIEHRDFVLIEDVQLREHHLVVFERSNCLQNVRIVDMRVPGFTAYHYISFSEVVFSLLPGSLDEEVADLTKISQFHTTTLRFTYTSFVQPKQVIDYDMDARTMTIVHEERVGGASGSGAGVQYDQTAYASRRLFATGVDGTAVPISIVYRRDLLGLNMSPPAVNPVLLHSYGAYGSPANPVFSTSRLSLLDRGFIYAIAHIRGGADMGNGWYEEGKLAKKPNTFLDFCAVAEYLIKERYTEPSKLAIYGRSAGGLLIGAVVTMRPDLFAAALTEVPFVDVINTMFDATIPWTAFEYEEWGNPNDREIYNVMKSYCPYTNINGEQLARNEYPHLLVVGGMNDPRVAFFEPLKWVAKMRGERRKARQRLAAEAAAGGTHDGASLPAPGLERLLLLRIDDAGHGGNSGQYSYLEDLAFEYAFLIAALGAPAKPLLPLGMVMPALIDTAASAVLSQTAVGQGGAAGAEAARGQIMMAQGSWTLGRASVWQDAALTPPRSGPSDDSAHDGIAHPATRGKTRSSRRHRVRRSVDYKHSSTDADEDGGFNDSDDSDDLSRDEHPAGQRRSDHRKRRTKEEEDKSEYRGKTKNGRGQSRVFQWLHNWF</sequence>
<feature type="compositionally biased region" description="Basic and acidic residues" evidence="8">
    <location>
        <begin position="982"/>
        <end position="994"/>
    </location>
</feature>
<dbReference type="EMBL" id="JADGIZ020000003">
    <property type="protein sequence ID" value="KAL2919275.1"/>
    <property type="molecule type" value="Genomic_DNA"/>
</dbReference>
<keyword evidence="2" id="KW-0645">Protease</keyword>
<accession>A0ABR4NII1</accession>
<evidence type="ECO:0000256" key="8">
    <source>
        <dbReference type="SAM" id="MobiDB-lite"/>
    </source>
</evidence>